<proteinExistence type="predicted"/>
<gene>
    <name evidence="1" type="ORF">NDU88_002210</name>
</gene>
<organism evidence="1 2">
    <name type="scientific">Pleurodeles waltl</name>
    <name type="common">Iberian ribbed newt</name>
    <dbReference type="NCBI Taxonomy" id="8319"/>
    <lineage>
        <taxon>Eukaryota</taxon>
        <taxon>Metazoa</taxon>
        <taxon>Chordata</taxon>
        <taxon>Craniata</taxon>
        <taxon>Vertebrata</taxon>
        <taxon>Euteleostomi</taxon>
        <taxon>Amphibia</taxon>
        <taxon>Batrachia</taxon>
        <taxon>Caudata</taxon>
        <taxon>Salamandroidea</taxon>
        <taxon>Salamandridae</taxon>
        <taxon>Pleurodelinae</taxon>
        <taxon>Pleurodeles</taxon>
    </lineage>
</organism>
<evidence type="ECO:0000313" key="1">
    <source>
        <dbReference type="EMBL" id="KAJ1176943.1"/>
    </source>
</evidence>
<dbReference type="EMBL" id="JANPWB010000006">
    <property type="protein sequence ID" value="KAJ1176943.1"/>
    <property type="molecule type" value="Genomic_DNA"/>
</dbReference>
<reference evidence="1" key="1">
    <citation type="journal article" date="2022" name="bioRxiv">
        <title>Sequencing and chromosome-scale assembly of the giantPleurodeles waltlgenome.</title>
        <authorList>
            <person name="Brown T."/>
            <person name="Elewa A."/>
            <person name="Iarovenko S."/>
            <person name="Subramanian E."/>
            <person name="Araus A.J."/>
            <person name="Petzold A."/>
            <person name="Susuki M."/>
            <person name="Suzuki K.-i.T."/>
            <person name="Hayashi T."/>
            <person name="Toyoda A."/>
            <person name="Oliveira C."/>
            <person name="Osipova E."/>
            <person name="Leigh N.D."/>
            <person name="Simon A."/>
            <person name="Yun M.H."/>
        </authorList>
    </citation>
    <scope>NUCLEOTIDE SEQUENCE</scope>
    <source>
        <strain evidence="1">20211129_DDA</strain>
        <tissue evidence="1">Liver</tissue>
    </source>
</reference>
<dbReference type="Proteomes" id="UP001066276">
    <property type="component" value="Chromosome 3_2"/>
</dbReference>
<evidence type="ECO:0000313" key="2">
    <source>
        <dbReference type="Proteomes" id="UP001066276"/>
    </source>
</evidence>
<comment type="caution">
    <text evidence="1">The sequence shown here is derived from an EMBL/GenBank/DDBJ whole genome shotgun (WGS) entry which is preliminary data.</text>
</comment>
<keyword evidence="2" id="KW-1185">Reference proteome</keyword>
<sequence length="107" mass="10840">MGEWCLTLHVQHAGLGGTRSSWGQKIKLVSGDQSGPLPPPPVIGTGSLVAVCRLSMPVPDIGLLRGPVGGCDYAGGWSLGLATLCLGEFGHGWEHPGARGEGAADGV</sequence>
<protein>
    <submittedName>
        <fullName evidence="1">Uncharacterized protein</fullName>
    </submittedName>
</protein>
<dbReference type="AlphaFoldDB" id="A0AAV7TJY6"/>
<accession>A0AAV7TJY6</accession>
<name>A0AAV7TJY6_PLEWA</name>